<sequence length="127" mass="14693">MPRLYHPGFTGNQRKPVQRREKESRNYKAATIRYTPSLQLFYDVVATGRLVIKQAIKSSQFDDAQWALKVIRRLPSNTRVRRKYFFNVIKTVKDITIQAIKDNKLDDAKSALDIIQQLTDISTIVGP</sequence>
<dbReference type="AlphaFoldDB" id="E3RY47"/>
<evidence type="ECO:0000256" key="1">
    <source>
        <dbReference type="SAM" id="MobiDB-lite"/>
    </source>
</evidence>
<dbReference type="KEGG" id="pte:PTT_14426"/>
<keyword evidence="3" id="KW-1185">Reference proteome</keyword>
<dbReference type="HOGENOM" id="CLU_1971639_0_0_1"/>
<dbReference type="OrthoDB" id="3695542at2759"/>
<protein>
    <submittedName>
        <fullName evidence="2">Uncharacterized protein</fullName>
    </submittedName>
</protein>
<name>E3RY47_PYRTT</name>
<gene>
    <name evidence="2" type="ORF">PTT_14426</name>
</gene>
<accession>E3RY47</accession>
<organism evidence="3">
    <name type="scientific">Pyrenophora teres f. teres (strain 0-1)</name>
    <name type="common">Barley net blotch fungus</name>
    <name type="synonym">Drechslera teres f. teres</name>
    <dbReference type="NCBI Taxonomy" id="861557"/>
    <lineage>
        <taxon>Eukaryota</taxon>
        <taxon>Fungi</taxon>
        <taxon>Dikarya</taxon>
        <taxon>Ascomycota</taxon>
        <taxon>Pezizomycotina</taxon>
        <taxon>Dothideomycetes</taxon>
        <taxon>Pleosporomycetidae</taxon>
        <taxon>Pleosporales</taxon>
        <taxon>Pleosporineae</taxon>
        <taxon>Pleosporaceae</taxon>
        <taxon>Pyrenophora</taxon>
    </lineage>
</organism>
<dbReference type="Proteomes" id="UP000001067">
    <property type="component" value="Unassembled WGS sequence"/>
</dbReference>
<dbReference type="EMBL" id="GL535819">
    <property type="protein sequence ID" value="EFQ89354.1"/>
    <property type="molecule type" value="Genomic_DNA"/>
</dbReference>
<evidence type="ECO:0000313" key="3">
    <source>
        <dbReference type="Proteomes" id="UP000001067"/>
    </source>
</evidence>
<reference evidence="2 3" key="1">
    <citation type="journal article" date="2010" name="Genome Biol.">
        <title>A first genome assembly of the barley fungal pathogen Pyrenophora teres f. teres.</title>
        <authorList>
            <person name="Ellwood S.R."/>
            <person name="Liu Z."/>
            <person name="Syme R.A."/>
            <person name="Lai Z."/>
            <person name="Hane J.K."/>
            <person name="Keiper F."/>
            <person name="Moffat C.S."/>
            <person name="Oliver R.P."/>
            <person name="Friesen T.L."/>
        </authorList>
    </citation>
    <scope>NUCLEOTIDE SEQUENCE [LARGE SCALE GENOMIC DNA]</scope>
    <source>
        <strain evidence="2 3">0-1</strain>
    </source>
</reference>
<evidence type="ECO:0000313" key="2">
    <source>
        <dbReference type="EMBL" id="EFQ89354.1"/>
    </source>
</evidence>
<feature type="region of interest" description="Disordered" evidence="1">
    <location>
        <begin position="1"/>
        <end position="25"/>
    </location>
</feature>
<proteinExistence type="predicted"/>